<dbReference type="EMBL" id="JYDP01000087">
    <property type="protein sequence ID" value="KRZ08416.1"/>
    <property type="molecule type" value="Genomic_DNA"/>
</dbReference>
<feature type="transmembrane region" description="Helical" evidence="1">
    <location>
        <begin position="39"/>
        <end position="61"/>
    </location>
</feature>
<comment type="caution">
    <text evidence="2">The sequence shown here is derived from an EMBL/GenBank/DDBJ whole genome shotgun (WGS) entry which is preliminary data.</text>
</comment>
<dbReference type="AlphaFoldDB" id="A0A0V1HDW7"/>
<reference evidence="2 3" key="1">
    <citation type="submission" date="2015-01" db="EMBL/GenBank/DDBJ databases">
        <title>Evolution of Trichinella species and genotypes.</title>
        <authorList>
            <person name="Korhonen P.K."/>
            <person name="Edoardo P."/>
            <person name="Giuseppe L.R."/>
            <person name="Gasser R.B."/>
        </authorList>
    </citation>
    <scope>NUCLEOTIDE SEQUENCE [LARGE SCALE GENOMIC DNA]</scope>
    <source>
        <strain evidence="2">ISS1029</strain>
    </source>
</reference>
<organism evidence="2 3">
    <name type="scientific">Trichinella zimbabwensis</name>
    <dbReference type="NCBI Taxonomy" id="268475"/>
    <lineage>
        <taxon>Eukaryota</taxon>
        <taxon>Metazoa</taxon>
        <taxon>Ecdysozoa</taxon>
        <taxon>Nematoda</taxon>
        <taxon>Enoplea</taxon>
        <taxon>Dorylaimia</taxon>
        <taxon>Trichinellida</taxon>
        <taxon>Trichinellidae</taxon>
        <taxon>Trichinella</taxon>
    </lineage>
</organism>
<name>A0A0V1HDW7_9BILA</name>
<evidence type="ECO:0000313" key="3">
    <source>
        <dbReference type="Proteomes" id="UP000055024"/>
    </source>
</evidence>
<evidence type="ECO:0000256" key="1">
    <source>
        <dbReference type="SAM" id="Phobius"/>
    </source>
</evidence>
<accession>A0A0V1HDW7</accession>
<feature type="non-terminal residue" evidence="2">
    <location>
        <position position="1"/>
    </location>
</feature>
<protein>
    <submittedName>
        <fullName evidence="2">Uncharacterized protein</fullName>
    </submittedName>
</protein>
<dbReference type="STRING" id="268475.A0A0V1HDW7"/>
<dbReference type="Proteomes" id="UP000055024">
    <property type="component" value="Unassembled WGS sequence"/>
</dbReference>
<keyword evidence="3" id="KW-1185">Reference proteome</keyword>
<keyword evidence="1" id="KW-1133">Transmembrane helix</keyword>
<evidence type="ECO:0000313" key="2">
    <source>
        <dbReference type="EMBL" id="KRZ08416.1"/>
    </source>
</evidence>
<gene>
    <name evidence="2" type="ORF">T11_352</name>
</gene>
<keyword evidence="1" id="KW-0472">Membrane</keyword>
<keyword evidence="1" id="KW-0812">Transmembrane</keyword>
<sequence length="203" mass="23423">LLRVHKLNEQFDWSIPISASTIKSALHYFRHSSVWAFSVRYSVVLSLALLMLICADLYNLINFFLNIILRDYDYYALQDDDVVLEACGRKMSSLTSCDAQTKTAGGSEIFSGQTITRESQQRILQLDFRIRNYRQNNELKTKIAVFETDNQRNAQPDIVETNSQNRKQRFTNELCKACVNQRSAISGKLFCLNFTPTLLVRFT</sequence>
<proteinExistence type="predicted"/>